<dbReference type="HOGENOM" id="CLU_000604_36_0_12"/>
<evidence type="ECO:0000256" key="1">
    <source>
        <dbReference type="ARBA" id="ARBA00022741"/>
    </source>
</evidence>
<evidence type="ECO:0000256" key="4">
    <source>
        <dbReference type="SAM" id="MobiDB-lite"/>
    </source>
</evidence>
<feature type="coiled-coil region" evidence="3">
    <location>
        <begin position="543"/>
        <end position="625"/>
    </location>
</feature>
<proteinExistence type="predicted"/>
<dbReference type="GO" id="GO:0005524">
    <property type="term" value="F:ATP binding"/>
    <property type="evidence" value="ECO:0007669"/>
    <property type="project" value="UniProtKB-KW"/>
</dbReference>
<evidence type="ECO:0000313" key="6">
    <source>
        <dbReference type="EMBL" id="EHQ07739.1"/>
    </source>
</evidence>
<dbReference type="CDD" id="cd03221">
    <property type="entry name" value="ABCF_EF-3"/>
    <property type="match status" value="2"/>
</dbReference>
<gene>
    <name evidence="6" type="ORF">Lepil_3075</name>
</gene>
<dbReference type="Pfam" id="PF12848">
    <property type="entry name" value="ABC_tran_Xtn"/>
    <property type="match status" value="1"/>
</dbReference>
<dbReference type="PANTHER" id="PTHR42855:SF2">
    <property type="entry name" value="DRUG RESISTANCE ABC TRANSPORTER,ATP-BINDING PROTEIN"/>
    <property type="match status" value="1"/>
</dbReference>
<dbReference type="InterPro" id="IPR032781">
    <property type="entry name" value="ABC_tran_Xtn"/>
</dbReference>
<evidence type="ECO:0000259" key="5">
    <source>
        <dbReference type="PROSITE" id="PS50893"/>
    </source>
</evidence>
<dbReference type="STRING" id="183.GCA_002009735_01053"/>
<protein>
    <submittedName>
        <fullName evidence="6">ABC transporter related protein</fullName>
    </submittedName>
</protein>
<feature type="domain" description="ABC transporter" evidence="5">
    <location>
        <begin position="270"/>
        <end position="497"/>
    </location>
</feature>
<evidence type="ECO:0000256" key="2">
    <source>
        <dbReference type="ARBA" id="ARBA00022840"/>
    </source>
</evidence>
<dbReference type="GO" id="GO:0016887">
    <property type="term" value="F:ATP hydrolysis activity"/>
    <property type="evidence" value="ECO:0007669"/>
    <property type="project" value="InterPro"/>
</dbReference>
<dbReference type="SMART" id="SM00382">
    <property type="entry name" value="AAA"/>
    <property type="match status" value="2"/>
</dbReference>
<dbReference type="InterPro" id="IPR003439">
    <property type="entry name" value="ABC_transporter-like_ATP-bd"/>
</dbReference>
<evidence type="ECO:0000256" key="3">
    <source>
        <dbReference type="SAM" id="Coils"/>
    </source>
</evidence>
<dbReference type="PANTHER" id="PTHR42855">
    <property type="entry name" value="ABC TRANSPORTER ATP-BINDING SUBUNIT"/>
    <property type="match status" value="1"/>
</dbReference>
<sequence length="626" mass="71096">MKTAFTIQNLSRSFGIRTLFKDLSLSVPANEKIGVIGRNGAGKTTLFKMIEGVEQADTGSIIFNGSMRFGFLEQHDNWNDEESVLDYLIRKSEEEPWTCSRVAAKMGIHQHQLDLPITALSGGYRMRVKLASLLARNPDFLFLDEPTNFLDLSTQLFLEAFLKSWKGGYMIISHDREFLMQTCEMTLEVSQNELLLFPGDVQEYFAYAEERQEQLARQQKNIDSRRKELMDFVNRFRAKASKATQAQSKLKMAAKLEDVQAIKKSRSARIKIPDVRVAKGPIFECEMDIGYGEKVIADSVELKLGGGERYAVLGDNGQGKSTLLKTLAGVLKPVRGTMRWAPSKRLGYYAQHLSDALRENETVFESLRRMADTTANRQEILDMAGGFLFSGDDVDKPVKVLSGGERSRVCLAALMLQKNDILLLDEPTNHLDFETVELLALALRDYSGTLFFVSHDRTFVNTVASQIIEVKDGNIILYPGLYEDYVFYQRSRIAKELESGISDVAKKAAETAVDPARKEKRNGNTPLPVTPPGGPEEKKEALLRFLNLARKDRQKEIRRLRDELRNMEKRMKELEAKRAELTQILSSGAYDQEKYKAMEEVSKTLAEMEREWMELQEQIDLFEGEI</sequence>
<dbReference type="InterPro" id="IPR017871">
    <property type="entry name" value="ABC_transporter-like_CS"/>
</dbReference>
<dbReference type="InterPro" id="IPR003593">
    <property type="entry name" value="AAA+_ATPase"/>
</dbReference>
<accession>H2CEX5</accession>
<feature type="region of interest" description="Disordered" evidence="4">
    <location>
        <begin position="511"/>
        <end position="537"/>
    </location>
</feature>
<name>H2CEX5_9LEPT</name>
<keyword evidence="1" id="KW-0547">Nucleotide-binding</keyword>
<dbReference type="Pfam" id="PF00005">
    <property type="entry name" value="ABC_tran"/>
    <property type="match status" value="2"/>
</dbReference>
<dbReference type="EMBL" id="JH597773">
    <property type="protein sequence ID" value="EHQ07739.1"/>
    <property type="molecule type" value="Genomic_DNA"/>
</dbReference>
<dbReference type="PROSITE" id="PS50893">
    <property type="entry name" value="ABC_TRANSPORTER_2"/>
    <property type="match status" value="2"/>
</dbReference>
<organism evidence="6 7">
    <name type="scientific">Leptonema illini DSM 21528</name>
    <dbReference type="NCBI Taxonomy" id="929563"/>
    <lineage>
        <taxon>Bacteria</taxon>
        <taxon>Pseudomonadati</taxon>
        <taxon>Spirochaetota</taxon>
        <taxon>Spirochaetia</taxon>
        <taxon>Leptospirales</taxon>
        <taxon>Leptospiraceae</taxon>
        <taxon>Leptonema</taxon>
    </lineage>
</organism>
<dbReference type="AlphaFoldDB" id="H2CEX5"/>
<dbReference type="InterPro" id="IPR027417">
    <property type="entry name" value="P-loop_NTPase"/>
</dbReference>
<dbReference type="RefSeq" id="WP_002773849.1">
    <property type="nucleotide sequence ID" value="NZ_JH597773.1"/>
</dbReference>
<dbReference type="SUPFAM" id="SSF52540">
    <property type="entry name" value="P-loop containing nucleoside triphosphate hydrolases"/>
    <property type="match status" value="2"/>
</dbReference>
<keyword evidence="3" id="KW-0175">Coiled coil</keyword>
<keyword evidence="7" id="KW-1185">Reference proteome</keyword>
<evidence type="ECO:0000313" key="7">
    <source>
        <dbReference type="Proteomes" id="UP000005737"/>
    </source>
</evidence>
<dbReference type="Gene3D" id="3.40.50.300">
    <property type="entry name" value="P-loop containing nucleotide triphosphate hydrolases"/>
    <property type="match status" value="2"/>
</dbReference>
<dbReference type="InterPro" id="IPR051309">
    <property type="entry name" value="ABCF_ATPase"/>
</dbReference>
<feature type="domain" description="ABC transporter" evidence="5">
    <location>
        <begin position="5"/>
        <end position="223"/>
    </location>
</feature>
<reference evidence="6 7" key="1">
    <citation type="submission" date="2011-10" db="EMBL/GenBank/DDBJ databases">
        <title>The Improved High-Quality Draft genome of Leptonema illini DSM 21528.</title>
        <authorList>
            <consortium name="US DOE Joint Genome Institute (JGI-PGF)"/>
            <person name="Lucas S."/>
            <person name="Copeland A."/>
            <person name="Lapidus A."/>
            <person name="Glavina del Rio T."/>
            <person name="Dalin E."/>
            <person name="Tice H."/>
            <person name="Bruce D."/>
            <person name="Goodwin L."/>
            <person name="Pitluck S."/>
            <person name="Peters L."/>
            <person name="Mikhailova N."/>
            <person name="Held B."/>
            <person name="Kyrpides N."/>
            <person name="Mavromatis K."/>
            <person name="Ivanova N."/>
            <person name="Markowitz V."/>
            <person name="Cheng J.-F."/>
            <person name="Hugenholtz P."/>
            <person name="Woyke T."/>
            <person name="Wu D."/>
            <person name="Gronow S."/>
            <person name="Wellnitz S."/>
            <person name="Brambilla E.-M."/>
            <person name="Klenk H.-P."/>
            <person name="Eisen J.A."/>
        </authorList>
    </citation>
    <scope>NUCLEOTIDE SEQUENCE [LARGE SCALE GENOMIC DNA]</scope>
    <source>
        <strain evidence="6 7">DSM 21528</strain>
    </source>
</reference>
<dbReference type="Proteomes" id="UP000005737">
    <property type="component" value="Unassembled WGS sequence"/>
</dbReference>
<keyword evidence="2" id="KW-0067">ATP-binding</keyword>
<dbReference type="PROSITE" id="PS00211">
    <property type="entry name" value="ABC_TRANSPORTER_1"/>
    <property type="match status" value="1"/>
</dbReference>